<dbReference type="GO" id="GO:0046872">
    <property type="term" value="F:metal ion binding"/>
    <property type="evidence" value="ECO:0007669"/>
    <property type="project" value="UniProtKB-KW"/>
</dbReference>
<dbReference type="EMBL" id="JADGJH010002064">
    <property type="protein sequence ID" value="KAJ3104281.1"/>
    <property type="molecule type" value="Genomic_DNA"/>
</dbReference>
<dbReference type="CDD" id="cd00519">
    <property type="entry name" value="Lipase_3"/>
    <property type="match status" value="1"/>
</dbReference>
<evidence type="ECO:0000256" key="5">
    <source>
        <dbReference type="ARBA" id="ARBA00022692"/>
    </source>
</evidence>
<dbReference type="Proteomes" id="UP001211907">
    <property type="component" value="Unassembled WGS sequence"/>
</dbReference>
<dbReference type="Gene3D" id="3.40.50.1820">
    <property type="entry name" value="alpha/beta hydrolase"/>
    <property type="match status" value="1"/>
</dbReference>
<keyword evidence="3" id="KW-1003">Cell membrane</keyword>
<dbReference type="InterPro" id="IPR002921">
    <property type="entry name" value="Fungal_lipase-type"/>
</dbReference>
<keyword evidence="9" id="KW-0442">Lipid degradation</keyword>
<evidence type="ECO:0000313" key="16">
    <source>
        <dbReference type="EMBL" id="KAJ3104281.1"/>
    </source>
</evidence>
<dbReference type="GO" id="GO:0016298">
    <property type="term" value="F:lipase activity"/>
    <property type="evidence" value="ECO:0007669"/>
    <property type="project" value="TreeGrafter"/>
</dbReference>
<keyword evidence="6" id="KW-0479">Metal-binding</keyword>
<dbReference type="GO" id="GO:0005886">
    <property type="term" value="C:plasma membrane"/>
    <property type="evidence" value="ECO:0007669"/>
    <property type="project" value="UniProtKB-SubCell"/>
</dbReference>
<accession>A0AAD5SW67</accession>
<dbReference type="Pfam" id="PF01764">
    <property type="entry name" value="Lipase_3"/>
    <property type="match status" value="1"/>
</dbReference>
<keyword evidence="12" id="KW-0472">Membrane</keyword>
<feature type="domain" description="Fungal lipase-type" evidence="15">
    <location>
        <begin position="645"/>
        <end position="798"/>
    </location>
</feature>
<evidence type="ECO:0000256" key="7">
    <source>
        <dbReference type="ARBA" id="ARBA00022801"/>
    </source>
</evidence>
<evidence type="ECO:0000256" key="1">
    <source>
        <dbReference type="ARBA" id="ARBA00001913"/>
    </source>
</evidence>
<evidence type="ECO:0000256" key="10">
    <source>
        <dbReference type="ARBA" id="ARBA00022989"/>
    </source>
</evidence>
<dbReference type="PANTHER" id="PTHR45792">
    <property type="entry name" value="DIACYLGLYCEROL LIPASE HOMOLOG-RELATED"/>
    <property type="match status" value="1"/>
</dbReference>
<proteinExistence type="predicted"/>
<evidence type="ECO:0000256" key="8">
    <source>
        <dbReference type="ARBA" id="ARBA00022837"/>
    </source>
</evidence>
<evidence type="ECO:0000256" key="12">
    <source>
        <dbReference type="ARBA" id="ARBA00023136"/>
    </source>
</evidence>
<dbReference type="GO" id="GO:0019369">
    <property type="term" value="P:arachidonate metabolic process"/>
    <property type="evidence" value="ECO:0007669"/>
    <property type="project" value="TreeGrafter"/>
</dbReference>
<dbReference type="InterPro" id="IPR052214">
    <property type="entry name" value="DAG_Lipase-Related"/>
</dbReference>
<keyword evidence="11" id="KW-0443">Lipid metabolism</keyword>
<evidence type="ECO:0000259" key="15">
    <source>
        <dbReference type="Pfam" id="PF01764"/>
    </source>
</evidence>
<protein>
    <recommendedName>
        <fullName evidence="14">sn-1-specific diacylglycerol lipase</fullName>
        <ecNumber evidence="14">3.1.1.116</ecNumber>
    </recommendedName>
</protein>
<dbReference type="AlphaFoldDB" id="A0AAD5SW67"/>
<keyword evidence="8" id="KW-0106">Calcium</keyword>
<keyword evidence="4" id="KW-0597">Phosphoprotein</keyword>
<reference evidence="16" key="1">
    <citation type="submission" date="2020-05" db="EMBL/GenBank/DDBJ databases">
        <title>Phylogenomic resolution of chytrid fungi.</title>
        <authorList>
            <person name="Stajich J.E."/>
            <person name="Amses K."/>
            <person name="Simmons R."/>
            <person name="Seto K."/>
            <person name="Myers J."/>
            <person name="Bonds A."/>
            <person name="Quandt C.A."/>
            <person name="Barry K."/>
            <person name="Liu P."/>
            <person name="Grigoriev I."/>
            <person name="Longcore J.E."/>
            <person name="James T.Y."/>
        </authorList>
    </citation>
    <scope>NUCLEOTIDE SEQUENCE</scope>
    <source>
        <strain evidence="16">JEL0513</strain>
    </source>
</reference>
<sequence>MSDRYSLMLDFDFVESSSDDESFYSLAPTRTGTVRTTVTQRRRSAFSISESRYELAMIPKYYGSDDDASVLSIDEEVIVHHERLDPVLFQPLAAGVSLFSQSARSSEMTIGIGRSIIVGALSSARILRSGSASENITSLERITDSAIKVVTDVFSLAELFTYGTWHLADSSVRFSLTAATETIQILDGVFGSTETSRAISSIVTLIQDEARRSILSVASGSPNNTNNSRESTVLSTLGSIAVLGSVAKALTAFACLQTVTYQRSLRERRRVEKVFDGMVDKSALDARGEVNVRWEKEKLSYDGEMSRVEASVTFKPVPKEHGIERLARARIEEIDDNIVTLDDAKTFVQETGLQGSNVRILDSVDSFRKAGESSLFSNTKVSVSNGGGELEDRVFLDKIVEDFSGKNMDDLVGDFEKSSRSDLPSETSKSGGKAWSFFKKLYKLKQAPPELPPPVPSKDNLDTDYQEESKSKLGKMMKPFKGKSAIKPVSKRRSVVTLFDETRSVQQGRNGNIERFGFRFDNNQMTRPEYLAFISATVPEDTHVYKQYPLPHLLRNFERYCRFSSASYGAEFMKLMGVGKLRDIHSTDDSIHANHFAFSIHADIPVNDILHSSFMSDTTGLAQEKPTMDAVINYVTLDRAAKVVVVALRGTMALNDVLTDLKFDYATFMGHKVHSGILRSAALLYKKGAPLRETVRKALEDNPTYGLILTGHSLGAGVAALLSIRWACRTSELGIHPKSPFFPPTPFVTSGRGGFPRGRPIHCYAYGSPCVVSFDMSVRAKGLVSTLVNGDDIVPTLSVGLVRDMKAVTMSLLDSENRGLSERIIWKTLGFQASAARGSSASEPNEGDDYFWDVLTRLRGSMQNERLFVAGTAYWMVSSETVASSSTDTKSTWHVTFERCDDVREMSQEPRFSSHLISDHFPTNYEQTLGALLQAVFK</sequence>
<comment type="catalytic activity">
    <reaction evidence="13">
        <text>a 1,2-diacyl-sn-glycerol + H2O = a 2-acylglycerol + a fatty acid + H(+)</text>
        <dbReference type="Rhea" id="RHEA:33275"/>
        <dbReference type="ChEBI" id="CHEBI:15377"/>
        <dbReference type="ChEBI" id="CHEBI:15378"/>
        <dbReference type="ChEBI" id="CHEBI:17389"/>
        <dbReference type="ChEBI" id="CHEBI:17815"/>
        <dbReference type="ChEBI" id="CHEBI:28868"/>
        <dbReference type="EC" id="3.1.1.116"/>
    </reaction>
    <physiologicalReaction direction="left-to-right" evidence="13">
        <dbReference type="Rhea" id="RHEA:33276"/>
    </physiologicalReaction>
</comment>
<organism evidence="16 17">
    <name type="scientific">Physocladia obscura</name>
    <dbReference type="NCBI Taxonomy" id="109957"/>
    <lineage>
        <taxon>Eukaryota</taxon>
        <taxon>Fungi</taxon>
        <taxon>Fungi incertae sedis</taxon>
        <taxon>Chytridiomycota</taxon>
        <taxon>Chytridiomycota incertae sedis</taxon>
        <taxon>Chytridiomycetes</taxon>
        <taxon>Chytridiales</taxon>
        <taxon>Chytriomycetaceae</taxon>
        <taxon>Physocladia</taxon>
    </lineage>
</organism>
<evidence type="ECO:0000256" key="11">
    <source>
        <dbReference type="ARBA" id="ARBA00023098"/>
    </source>
</evidence>
<dbReference type="EC" id="3.1.1.116" evidence="14"/>
<comment type="caution">
    <text evidence="16">The sequence shown here is derived from an EMBL/GenBank/DDBJ whole genome shotgun (WGS) entry which is preliminary data.</text>
</comment>
<dbReference type="GO" id="GO:0046340">
    <property type="term" value="P:diacylglycerol catabolic process"/>
    <property type="evidence" value="ECO:0007669"/>
    <property type="project" value="TreeGrafter"/>
</dbReference>
<evidence type="ECO:0000256" key="14">
    <source>
        <dbReference type="ARBA" id="ARBA00026104"/>
    </source>
</evidence>
<dbReference type="PANTHER" id="PTHR45792:SF7">
    <property type="entry name" value="PUTATIVE (AFU_ORTHOLOGUE AFUA_6G02710)-RELATED"/>
    <property type="match status" value="1"/>
</dbReference>
<evidence type="ECO:0000256" key="2">
    <source>
        <dbReference type="ARBA" id="ARBA00004651"/>
    </source>
</evidence>
<evidence type="ECO:0000256" key="4">
    <source>
        <dbReference type="ARBA" id="ARBA00022553"/>
    </source>
</evidence>
<dbReference type="SUPFAM" id="SSF53474">
    <property type="entry name" value="alpha/beta-Hydrolases"/>
    <property type="match status" value="1"/>
</dbReference>
<evidence type="ECO:0000256" key="3">
    <source>
        <dbReference type="ARBA" id="ARBA00022475"/>
    </source>
</evidence>
<keyword evidence="7" id="KW-0378">Hydrolase</keyword>
<evidence type="ECO:0000256" key="9">
    <source>
        <dbReference type="ARBA" id="ARBA00022963"/>
    </source>
</evidence>
<keyword evidence="17" id="KW-1185">Reference proteome</keyword>
<evidence type="ECO:0000256" key="6">
    <source>
        <dbReference type="ARBA" id="ARBA00022723"/>
    </source>
</evidence>
<evidence type="ECO:0000256" key="13">
    <source>
        <dbReference type="ARBA" id="ARBA00024531"/>
    </source>
</evidence>
<dbReference type="InterPro" id="IPR029058">
    <property type="entry name" value="AB_hydrolase_fold"/>
</dbReference>
<gene>
    <name evidence="16" type="ORF">HK100_004081</name>
</gene>
<evidence type="ECO:0000313" key="17">
    <source>
        <dbReference type="Proteomes" id="UP001211907"/>
    </source>
</evidence>
<name>A0AAD5SW67_9FUNG</name>
<comment type="subcellular location">
    <subcellularLocation>
        <location evidence="2">Cell membrane</location>
        <topology evidence="2">Multi-pass membrane protein</topology>
    </subcellularLocation>
</comment>
<keyword evidence="5" id="KW-0812">Transmembrane</keyword>
<keyword evidence="10" id="KW-1133">Transmembrane helix</keyword>
<comment type="cofactor">
    <cofactor evidence="1">
        <name>Ca(2+)</name>
        <dbReference type="ChEBI" id="CHEBI:29108"/>
    </cofactor>
</comment>